<organism evidence="10 11">
    <name type="scientific">Diplocarpon coronariae</name>
    <dbReference type="NCBI Taxonomy" id="2795749"/>
    <lineage>
        <taxon>Eukaryota</taxon>
        <taxon>Fungi</taxon>
        <taxon>Dikarya</taxon>
        <taxon>Ascomycota</taxon>
        <taxon>Pezizomycotina</taxon>
        <taxon>Leotiomycetes</taxon>
        <taxon>Helotiales</taxon>
        <taxon>Drepanopezizaceae</taxon>
        <taxon>Diplocarpon</taxon>
    </lineage>
</organism>
<dbReference type="Pfam" id="PF07690">
    <property type="entry name" value="MFS_1"/>
    <property type="match status" value="1"/>
</dbReference>
<dbReference type="Proteomes" id="UP000242519">
    <property type="component" value="Unassembled WGS sequence"/>
</dbReference>
<dbReference type="Gene3D" id="1.20.1250.20">
    <property type="entry name" value="MFS general substrate transporter like domains"/>
    <property type="match status" value="1"/>
</dbReference>
<sequence length="605" mass="65798">MSTPLPAPTHNAESLSSLENKLVIGLDSPPRLSYTSLPTRRAKSENFANGRNRQSILVLADFYNFESPGIIRSPKRDSSPGDLQHSNESTPRNSRDGSGPSTTSAYSVEKDLPEPPYHVFSLARKKQLVYIVSLAGLFSPLSSNIYFPALGNIAKDLRVSLSVVSLTVTVYMVVQGLAPSFWGPLSDTKGRRVTFVGTFTVYLVANVGLAFSDNLTTLMVFRAMQAAGSAATISVGAGVIGDITTARERGGLIGVFGGIRMLGQSIGPVFGGLISQYLGWHAIFWFLFGLGALTLFLVILLLPETLRTIAGNGTVRLTSIHRPLIYHFNEISPSRRVQDSAPRKKVTVSSVVAPLRFLLEKDVFITLFFGSVVYTVWSMVTSSTTALFQTRFGLNDLQVGFVFLPNGAGCVAGSYLTGYLMDYDYKTIESKYRQEHGINPNTPLNKKELSDFPIEKSRMRNMWWIVVVFVMTTFLYGFSLKLNAIALPLLLQFFIAYTATAVFSLNSALVIDLYPGASASATAVNNLMRCSVGAAGVAAVQPVIDSIGEGATFAMFAAITAACSPLLVVEWFHGQRWRNERRGRLAIAEEGKRQAGLEKSVDGGK</sequence>
<evidence type="ECO:0000256" key="2">
    <source>
        <dbReference type="ARBA" id="ARBA00022448"/>
    </source>
</evidence>
<dbReference type="AlphaFoldDB" id="A0A218ZH99"/>
<keyword evidence="2" id="KW-0813">Transport</keyword>
<feature type="region of interest" description="Disordered" evidence="7">
    <location>
        <begin position="71"/>
        <end position="108"/>
    </location>
</feature>
<feature type="transmembrane region" description="Helical" evidence="8">
    <location>
        <begin position="400"/>
        <end position="421"/>
    </location>
</feature>
<keyword evidence="4 8" id="KW-1133">Transmembrane helix</keyword>
<feature type="transmembrane region" description="Helical" evidence="8">
    <location>
        <begin position="462"/>
        <end position="479"/>
    </location>
</feature>
<feature type="transmembrane region" description="Helical" evidence="8">
    <location>
        <begin position="550"/>
        <end position="572"/>
    </location>
</feature>
<evidence type="ECO:0000256" key="7">
    <source>
        <dbReference type="SAM" id="MobiDB-lite"/>
    </source>
</evidence>
<evidence type="ECO:0000313" key="11">
    <source>
        <dbReference type="Proteomes" id="UP000242519"/>
    </source>
</evidence>
<proteinExistence type="predicted"/>
<dbReference type="PANTHER" id="PTHR23502:SF26">
    <property type="entry name" value="MAJOR FACILITATOR SUPERFAMILY (MFS) PROFILE DOMAIN-CONTAINING PROTEIN"/>
    <property type="match status" value="1"/>
</dbReference>
<dbReference type="STRING" id="503106.A0A218ZH99"/>
<evidence type="ECO:0000256" key="4">
    <source>
        <dbReference type="ARBA" id="ARBA00022989"/>
    </source>
</evidence>
<protein>
    <recommendedName>
        <fullName evidence="9">Major facilitator superfamily (MFS) profile domain-containing protein</fullName>
    </recommendedName>
</protein>
<evidence type="ECO:0000256" key="8">
    <source>
        <dbReference type="SAM" id="Phobius"/>
    </source>
</evidence>
<evidence type="ECO:0000313" key="10">
    <source>
        <dbReference type="EMBL" id="OWP07134.1"/>
    </source>
</evidence>
<gene>
    <name evidence="10" type="ORF">B2J93_6714</name>
</gene>
<evidence type="ECO:0000256" key="5">
    <source>
        <dbReference type="ARBA" id="ARBA00023136"/>
    </source>
</evidence>
<comment type="caution">
    <text evidence="10">The sequence shown here is derived from an EMBL/GenBank/DDBJ whole genome shotgun (WGS) entry which is preliminary data.</text>
</comment>
<comment type="subcellular location">
    <subcellularLocation>
        <location evidence="1">Membrane</location>
        <topology evidence="1">Multi-pass membrane protein</topology>
    </subcellularLocation>
</comment>
<dbReference type="EMBL" id="MZNU01000020">
    <property type="protein sequence ID" value="OWP07134.1"/>
    <property type="molecule type" value="Genomic_DNA"/>
</dbReference>
<feature type="transmembrane region" description="Helical" evidence="8">
    <location>
        <begin position="193"/>
        <end position="211"/>
    </location>
</feature>
<feature type="transmembrane region" description="Helical" evidence="8">
    <location>
        <begin position="128"/>
        <end position="147"/>
    </location>
</feature>
<dbReference type="InterPro" id="IPR036259">
    <property type="entry name" value="MFS_trans_sf"/>
</dbReference>
<feature type="transmembrane region" description="Helical" evidence="8">
    <location>
        <begin position="223"/>
        <end position="240"/>
    </location>
</feature>
<accession>A0A218ZH99</accession>
<dbReference type="FunCoup" id="A0A218ZH99">
    <property type="interactions" value="62"/>
</dbReference>
<dbReference type="InterPro" id="IPR011701">
    <property type="entry name" value="MFS"/>
</dbReference>
<dbReference type="PRINTS" id="PR01036">
    <property type="entry name" value="TCRTETB"/>
</dbReference>
<reference evidence="10 11" key="1">
    <citation type="submission" date="2017-04" db="EMBL/GenBank/DDBJ databases">
        <title>Draft genome sequence of Marssonina coronaria NL1: causal agent of apple blotch.</title>
        <authorList>
            <person name="Cheng Q."/>
        </authorList>
    </citation>
    <scope>NUCLEOTIDE SEQUENCE [LARGE SCALE GENOMIC DNA]</scope>
    <source>
        <strain evidence="10 11">NL1</strain>
    </source>
</reference>
<dbReference type="GO" id="GO:0015137">
    <property type="term" value="F:citrate transmembrane transporter activity"/>
    <property type="evidence" value="ECO:0007669"/>
    <property type="project" value="UniProtKB-ARBA"/>
</dbReference>
<keyword evidence="11" id="KW-1185">Reference proteome</keyword>
<dbReference type="SUPFAM" id="SSF103473">
    <property type="entry name" value="MFS general substrate transporter"/>
    <property type="match status" value="1"/>
</dbReference>
<feature type="transmembrane region" description="Helical" evidence="8">
    <location>
        <begin position="252"/>
        <end position="274"/>
    </location>
</feature>
<dbReference type="InParanoid" id="A0A218ZH99"/>
<evidence type="ECO:0000259" key="9">
    <source>
        <dbReference type="PROSITE" id="PS50850"/>
    </source>
</evidence>
<dbReference type="InterPro" id="IPR020846">
    <property type="entry name" value="MFS_dom"/>
</dbReference>
<evidence type="ECO:0000256" key="6">
    <source>
        <dbReference type="ARBA" id="ARBA00023180"/>
    </source>
</evidence>
<name>A0A218ZH99_9HELO</name>
<dbReference type="PROSITE" id="PS50850">
    <property type="entry name" value="MFS"/>
    <property type="match status" value="1"/>
</dbReference>
<keyword evidence="6" id="KW-0325">Glycoprotein</keyword>
<dbReference type="PANTHER" id="PTHR23502">
    <property type="entry name" value="MAJOR FACILITATOR SUPERFAMILY"/>
    <property type="match status" value="1"/>
</dbReference>
<dbReference type="FunFam" id="1.20.1250.20:FF:000172">
    <property type="entry name" value="MFS multidrug resistance transporter"/>
    <property type="match status" value="1"/>
</dbReference>
<evidence type="ECO:0000256" key="1">
    <source>
        <dbReference type="ARBA" id="ARBA00004141"/>
    </source>
</evidence>
<dbReference type="OrthoDB" id="440553at2759"/>
<feature type="transmembrane region" description="Helical" evidence="8">
    <location>
        <begin position="280"/>
        <end position="302"/>
    </location>
</feature>
<feature type="domain" description="Major facilitator superfamily (MFS) profile" evidence="9">
    <location>
        <begin position="128"/>
        <end position="575"/>
    </location>
</feature>
<feature type="transmembrane region" description="Helical" evidence="8">
    <location>
        <begin position="485"/>
        <end position="514"/>
    </location>
</feature>
<evidence type="ECO:0000256" key="3">
    <source>
        <dbReference type="ARBA" id="ARBA00022692"/>
    </source>
</evidence>
<feature type="transmembrane region" description="Helical" evidence="8">
    <location>
        <begin position="363"/>
        <end position="380"/>
    </location>
</feature>
<feature type="transmembrane region" description="Helical" evidence="8">
    <location>
        <begin position="159"/>
        <end position="181"/>
    </location>
</feature>
<dbReference type="GO" id="GO:0005886">
    <property type="term" value="C:plasma membrane"/>
    <property type="evidence" value="ECO:0007669"/>
    <property type="project" value="TreeGrafter"/>
</dbReference>
<dbReference type="GO" id="GO:0140115">
    <property type="term" value="P:export across plasma membrane"/>
    <property type="evidence" value="ECO:0007669"/>
    <property type="project" value="UniProtKB-ARBA"/>
</dbReference>
<dbReference type="FunFam" id="1.20.1720.10:FF:000009">
    <property type="entry name" value="MFS multidrug transporter"/>
    <property type="match status" value="1"/>
</dbReference>
<keyword evidence="3 8" id="KW-0812">Transmembrane</keyword>
<keyword evidence="5 8" id="KW-0472">Membrane</keyword>